<name>A0A7J6QE99_PEROL</name>
<dbReference type="Proteomes" id="UP000574390">
    <property type="component" value="Unassembled WGS sequence"/>
</dbReference>
<gene>
    <name evidence="2" type="ORF">FOZ62_017658</name>
</gene>
<dbReference type="EMBL" id="JABANM010030263">
    <property type="protein sequence ID" value="KAF4706562.1"/>
    <property type="molecule type" value="Genomic_DNA"/>
</dbReference>
<comment type="caution">
    <text evidence="2">The sequence shown here is derived from an EMBL/GenBank/DDBJ whole genome shotgun (WGS) entry which is preliminary data.</text>
</comment>
<organism evidence="2 3">
    <name type="scientific">Perkinsus olseni</name>
    <name type="common">Perkinsus atlanticus</name>
    <dbReference type="NCBI Taxonomy" id="32597"/>
    <lineage>
        <taxon>Eukaryota</taxon>
        <taxon>Sar</taxon>
        <taxon>Alveolata</taxon>
        <taxon>Perkinsozoa</taxon>
        <taxon>Perkinsea</taxon>
        <taxon>Perkinsida</taxon>
        <taxon>Perkinsidae</taxon>
        <taxon>Perkinsus</taxon>
    </lineage>
</organism>
<protein>
    <submittedName>
        <fullName evidence="2">Uncharacterized protein</fullName>
    </submittedName>
</protein>
<dbReference type="AlphaFoldDB" id="A0A7J6QE99"/>
<evidence type="ECO:0000256" key="1">
    <source>
        <dbReference type="SAM" id="MobiDB-lite"/>
    </source>
</evidence>
<proteinExistence type="predicted"/>
<accession>A0A7J6QE99</accession>
<sequence length="145" mass="15835">MFCIDPLPYGGKLRASDVVNRGGSPGGIFSVRKDILDRVQLMNDSTAELPIVVTLHCAFKLGGEGEDEEVPEDRFVEAAIGAACKRFLGEMGAKRIDWTLDEVTATPDSAAGDFTVRVKVTEAGRRRRAKSRSNRAMSIRESYGK</sequence>
<feature type="region of interest" description="Disordered" evidence="1">
    <location>
        <begin position="124"/>
        <end position="145"/>
    </location>
</feature>
<evidence type="ECO:0000313" key="3">
    <source>
        <dbReference type="Proteomes" id="UP000574390"/>
    </source>
</evidence>
<reference evidence="2 3" key="1">
    <citation type="submission" date="2020-04" db="EMBL/GenBank/DDBJ databases">
        <title>Perkinsus olseni comparative genomics.</title>
        <authorList>
            <person name="Bogema D.R."/>
        </authorList>
    </citation>
    <scope>NUCLEOTIDE SEQUENCE [LARGE SCALE GENOMIC DNA]</scope>
    <source>
        <strain evidence="2">ATCC PRA-205</strain>
    </source>
</reference>
<evidence type="ECO:0000313" key="2">
    <source>
        <dbReference type="EMBL" id="KAF4706562.1"/>
    </source>
</evidence>